<keyword evidence="2" id="KW-0808">Transferase</keyword>
<dbReference type="GO" id="GO:0008168">
    <property type="term" value="F:methyltransferase activity"/>
    <property type="evidence" value="ECO:0007669"/>
    <property type="project" value="UniProtKB-KW"/>
</dbReference>
<name>A0ABW4HZ99_9SPHN</name>
<dbReference type="RefSeq" id="WP_380886192.1">
    <property type="nucleotide sequence ID" value="NZ_JBHUDY010000001.1"/>
</dbReference>
<keyword evidence="3" id="KW-1185">Reference proteome</keyword>
<organism evidence="2 3">
    <name type="scientific">Sphingomonas tabacisoli</name>
    <dbReference type="NCBI Taxonomy" id="2249466"/>
    <lineage>
        <taxon>Bacteria</taxon>
        <taxon>Pseudomonadati</taxon>
        <taxon>Pseudomonadota</taxon>
        <taxon>Alphaproteobacteria</taxon>
        <taxon>Sphingomonadales</taxon>
        <taxon>Sphingomonadaceae</taxon>
        <taxon>Sphingomonas</taxon>
    </lineage>
</organism>
<evidence type="ECO:0000259" key="1">
    <source>
        <dbReference type="Pfam" id="PF08241"/>
    </source>
</evidence>
<evidence type="ECO:0000313" key="3">
    <source>
        <dbReference type="Proteomes" id="UP001597115"/>
    </source>
</evidence>
<proteinExistence type="predicted"/>
<dbReference type="GO" id="GO:0032259">
    <property type="term" value="P:methylation"/>
    <property type="evidence" value="ECO:0007669"/>
    <property type="project" value="UniProtKB-KW"/>
</dbReference>
<dbReference type="Gene3D" id="3.40.50.150">
    <property type="entry name" value="Vaccinia Virus protein VP39"/>
    <property type="match status" value="1"/>
</dbReference>
<sequence length="254" mass="27154">MLNPTSRWSPTDYAKNAAFVPELGRAVVELLAPRAGERILDLGCGDGVLTEALVAAGAEVVGVDASPEMIAAAKARGLDARVMDGQALDFDGEFDAVFSNAALHWMLDPAAVARGVFRALKPGGRFVGEQGGAGNIAQLRSALREVLNARGYPVPAEDPQWYASPEEFTDVYAGAGFGDVEAWLIDRPTPLPAGAAAWYKTFRAGFLDAAHVPETEIDAVTAEAEERAAPALRQPDGRWIADYVRLRFTMRKPS</sequence>
<dbReference type="PANTHER" id="PTHR43861">
    <property type="entry name" value="TRANS-ACONITATE 2-METHYLTRANSFERASE-RELATED"/>
    <property type="match status" value="1"/>
</dbReference>
<protein>
    <submittedName>
        <fullName evidence="2">Class I SAM-dependent methyltransferase</fullName>
    </submittedName>
</protein>
<dbReference type="Pfam" id="PF08241">
    <property type="entry name" value="Methyltransf_11"/>
    <property type="match status" value="1"/>
</dbReference>
<dbReference type="Proteomes" id="UP001597115">
    <property type="component" value="Unassembled WGS sequence"/>
</dbReference>
<dbReference type="InterPro" id="IPR029063">
    <property type="entry name" value="SAM-dependent_MTases_sf"/>
</dbReference>
<dbReference type="InterPro" id="IPR013216">
    <property type="entry name" value="Methyltransf_11"/>
</dbReference>
<dbReference type="SUPFAM" id="SSF53335">
    <property type="entry name" value="S-adenosyl-L-methionine-dependent methyltransferases"/>
    <property type="match status" value="1"/>
</dbReference>
<reference evidence="3" key="1">
    <citation type="journal article" date="2019" name="Int. J. Syst. Evol. Microbiol.">
        <title>The Global Catalogue of Microorganisms (GCM) 10K type strain sequencing project: providing services to taxonomists for standard genome sequencing and annotation.</title>
        <authorList>
            <consortium name="The Broad Institute Genomics Platform"/>
            <consortium name="The Broad Institute Genome Sequencing Center for Infectious Disease"/>
            <person name="Wu L."/>
            <person name="Ma J."/>
        </authorList>
    </citation>
    <scope>NUCLEOTIDE SEQUENCE [LARGE SCALE GENOMIC DNA]</scope>
    <source>
        <strain evidence="3">CGMCC 1.16275</strain>
    </source>
</reference>
<accession>A0ABW4HZ99</accession>
<evidence type="ECO:0000313" key="2">
    <source>
        <dbReference type="EMBL" id="MFD1610486.1"/>
    </source>
</evidence>
<dbReference type="EMBL" id="JBHUDY010000001">
    <property type="protein sequence ID" value="MFD1610486.1"/>
    <property type="molecule type" value="Genomic_DNA"/>
</dbReference>
<comment type="caution">
    <text evidence="2">The sequence shown here is derived from an EMBL/GenBank/DDBJ whole genome shotgun (WGS) entry which is preliminary data.</text>
</comment>
<feature type="domain" description="Methyltransferase type 11" evidence="1">
    <location>
        <begin position="40"/>
        <end position="127"/>
    </location>
</feature>
<keyword evidence="2" id="KW-0489">Methyltransferase</keyword>
<gene>
    <name evidence="2" type="ORF">ACFSCW_01570</name>
</gene>
<dbReference type="CDD" id="cd02440">
    <property type="entry name" value="AdoMet_MTases"/>
    <property type="match status" value="1"/>
</dbReference>
<dbReference type="PANTHER" id="PTHR43861:SF1">
    <property type="entry name" value="TRANS-ACONITATE 2-METHYLTRANSFERASE"/>
    <property type="match status" value="1"/>
</dbReference>